<dbReference type="AlphaFoldDB" id="A0A9K3L1G0"/>
<feature type="region of interest" description="Disordered" evidence="1">
    <location>
        <begin position="222"/>
        <end position="248"/>
    </location>
</feature>
<feature type="domain" description="CID" evidence="2">
    <location>
        <begin position="8"/>
        <end position="144"/>
    </location>
</feature>
<feature type="region of interest" description="Disordered" evidence="1">
    <location>
        <begin position="442"/>
        <end position="478"/>
    </location>
</feature>
<dbReference type="GO" id="GO:0005737">
    <property type="term" value="C:cytoplasm"/>
    <property type="evidence" value="ECO:0007669"/>
    <property type="project" value="TreeGrafter"/>
</dbReference>
<reference evidence="3" key="2">
    <citation type="submission" date="2021-04" db="EMBL/GenBank/DDBJ databases">
        <authorList>
            <person name="Podell S."/>
        </authorList>
    </citation>
    <scope>NUCLEOTIDE SEQUENCE</scope>
    <source>
        <strain evidence="3">Hildebrandi</strain>
    </source>
</reference>
<feature type="compositionally biased region" description="Low complexity" evidence="1">
    <location>
        <begin position="227"/>
        <end position="238"/>
    </location>
</feature>
<gene>
    <name evidence="3" type="ORF">IV203_002794</name>
</gene>
<dbReference type="GO" id="GO:0005849">
    <property type="term" value="C:mRNA cleavage factor complex"/>
    <property type="evidence" value="ECO:0007669"/>
    <property type="project" value="TreeGrafter"/>
</dbReference>
<dbReference type="PROSITE" id="PS51391">
    <property type="entry name" value="CID"/>
    <property type="match status" value="1"/>
</dbReference>
<protein>
    <submittedName>
        <fullName evidence="3">RNA polymerase II-binding domain containing protein</fullName>
    </submittedName>
</protein>
<reference evidence="3" key="1">
    <citation type="journal article" date="2021" name="Sci. Rep.">
        <title>Diploid genomic architecture of Nitzschia inconspicua, an elite biomass production diatom.</title>
        <authorList>
            <person name="Oliver A."/>
            <person name="Podell S."/>
            <person name="Pinowska A."/>
            <person name="Traller J.C."/>
            <person name="Smith S.R."/>
            <person name="McClure R."/>
            <person name="Beliaev A."/>
            <person name="Bohutskyi P."/>
            <person name="Hill E.A."/>
            <person name="Rabines A."/>
            <person name="Zheng H."/>
            <person name="Allen L.Z."/>
            <person name="Kuo A."/>
            <person name="Grigoriev I.V."/>
            <person name="Allen A.E."/>
            <person name="Hazlebeck D."/>
            <person name="Allen E.E."/>
        </authorList>
    </citation>
    <scope>NUCLEOTIDE SEQUENCE</scope>
    <source>
        <strain evidence="3">Hildebrandi</strain>
    </source>
</reference>
<accession>A0A9K3L1G0</accession>
<evidence type="ECO:0000256" key="1">
    <source>
        <dbReference type="SAM" id="MobiDB-lite"/>
    </source>
</evidence>
<evidence type="ECO:0000313" key="4">
    <source>
        <dbReference type="Proteomes" id="UP000693970"/>
    </source>
</evidence>
<dbReference type="GO" id="GO:0003729">
    <property type="term" value="F:mRNA binding"/>
    <property type="evidence" value="ECO:0007669"/>
    <property type="project" value="InterPro"/>
</dbReference>
<dbReference type="InterPro" id="IPR045154">
    <property type="entry name" value="PCF11-like"/>
</dbReference>
<sequence>MSDTEDEIDQEQLDEYKEMVDDLGAFPDKVKINSLSMVAEDHADSSRSAAAIYNVIRQPLVDPNVHSDRKLPLVYVIDSILKNVKGEFIPIIENDAKDWMPVVYKALPDDKRVKLKKVWNLWKEAGVFSSTERWEEMGLCFSGVDANGGDALDHAALESGGISFGKDGGLVLMPSLRNAMQTILDDLQSDEQDELNKVSLERLAAIDPDLLIKIKRTAEDSLRNGTSNSVDNSRSNSSTEQKKGKDELSFLVETRTPKTISRSQMWEKASLNYMKESHDIIASLNHLVLESSSIEKRYTQSEAIDMKGALATAAVTATLLTNAMQEMKDIADGSRKKKSKTTLTGGKSGTGASQVSARSFFKIDKTLFTNDGLKKLNEAVVGLLYEIGLPFVSSADGQRFATQIELSQHLDTLFKKSQLEKTMATTQERGWYDEDSIWRGDSKTKESMQESRGLDDDDNSAGPTTEDDNADPDSFTYPADESRDRCMICGINFRMFFDNDDGIYKYSQCREIEVLNDEAAATESDQMLVHVTCWRNLGSPEILTADQTIN</sequence>
<feature type="region of interest" description="Disordered" evidence="1">
    <location>
        <begin position="330"/>
        <end position="352"/>
    </location>
</feature>
<dbReference type="GO" id="GO:0000993">
    <property type="term" value="F:RNA polymerase II complex binding"/>
    <property type="evidence" value="ECO:0007669"/>
    <property type="project" value="InterPro"/>
</dbReference>
<evidence type="ECO:0000259" key="2">
    <source>
        <dbReference type="PROSITE" id="PS51391"/>
    </source>
</evidence>
<dbReference type="OrthoDB" id="343582at2759"/>
<organism evidence="3 4">
    <name type="scientific">Nitzschia inconspicua</name>
    <dbReference type="NCBI Taxonomy" id="303405"/>
    <lineage>
        <taxon>Eukaryota</taxon>
        <taxon>Sar</taxon>
        <taxon>Stramenopiles</taxon>
        <taxon>Ochrophyta</taxon>
        <taxon>Bacillariophyta</taxon>
        <taxon>Bacillariophyceae</taxon>
        <taxon>Bacillariophycidae</taxon>
        <taxon>Bacillariales</taxon>
        <taxon>Bacillariaceae</taxon>
        <taxon>Nitzschia</taxon>
    </lineage>
</organism>
<dbReference type="SMART" id="SM00582">
    <property type="entry name" value="RPR"/>
    <property type="match status" value="1"/>
</dbReference>
<evidence type="ECO:0000313" key="3">
    <source>
        <dbReference type="EMBL" id="KAG7353439.1"/>
    </source>
</evidence>
<feature type="compositionally biased region" description="Basic and acidic residues" evidence="1">
    <location>
        <begin position="442"/>
        <end position="454"/>
    </location>
</feature>
<proteinExistence type="predicted"/>
<dbReference type="Proteomes" id="UP000693970">
    <property type="component" value="Unassembled WGS sequence"/>
</dbReference>
<comment type="caution">
    <text evidence="3">The sequence shown here is derived from an EMBL/GenBank/DDBJ whole genome shotgun (WGS) entry which is preliminary data.</text>
</comment>
<dbReference type="GO" id="GO:0031124">
    <property type="term" value="P:mRNA 3'-end processing"/>
    <property type="evidence" value="ECO:0007669"/>
    <property type="project" value="InterPro"/>
</dbReference>
<name>A0A9K3L1G0_9STRA</name>
<dbReference type="PANTHER" id="PTHR15921:SF3">
    <property type="entry name" value="PRE-MRNA CLEAVAGE COMPLEX 2 PROTEIN PCF11"/>
    <property type="match status" value="1"/>
</dbReference>
<keyword evidence="4" id="KW-1185">Reference proteome</keyword>
<dbReference type="InterPro" id="IPR006569">
    <property type="entry name" value="CID_dom"/>
</dbReference>
<dbReference type="Pfam" id="PF04818">
    <property type="entry name" value="CID"/>
    <property type="match status" value="1"/>
</dbReference>
<feature type="compositionally biased region" description="Low complexity" evidence="1">
    <location>
        <begin position="341"/>
        <end position="352"/>
    </location>
</feature>
<dbReference type="GO" id="GO:0006369">
    <property type="term" value="P:termination of RNA polymerase II transcription"/>
    <property type="evidence" value="ECO:0007669"/>
    <property type="project" value="InterPro"/>
</dbReference>
<dbReference type="EMBL" id="JAGRRH010000016">
    <property type="protein sequence ID" value="KAG7353439.1"/>
    <property type="molecule type" value="Genomic_DNA"/>
</dbReference>
<dbReference type="PANTHER" id="PTHR15921">
    <property type="entry name" value="PRE-MRNA CLEAVAGE COMPLEX II"/>
    <property type="match status" value="1"/>
</dbReference>
<feature type="compositionally biased region" description="Acidic residues" evidence="1">
    <location>
        <begin position="455"/>
        <end position="471"/>
    </location>
</feature>